<organism evidence="1 2">
    <name type="scientific">Oceanospirillum multiglobuliferum</name>
    <dbReference type="NCBI Taxonomy" id="64969"/>
    <lineage>
        <taxon>Bacteria</taxon>
        <taxon>Pseudomonadati</taxon>
        <taxon>Pseudomonadota</taxon>
        <taxon>Gammaproteobacteria</taxon>
        <taxon>Oceanospirillales</taxon>
        <taxon>Oceanospirillaceae</taxon>
        <taxon>Oceanospirillum</taxon>
    </lineage>
</organism>
<comment type="caution">
    <text evidence="1">The sequence shown here is derived from an EMBL/GenBank/DDBJ whole genome shotgun (WGS) entry which is preliminary data.</text>
</comment>
<proteinExistence type="predicted"/>
<gene>
    <name evidence="1" type="ORF">BTE48_01080</name>
</gene>
<accession>A0A1T4QZ54</accession>
<name>A0A1T4QZ54_9GAMM</name>
<dbReference type="Proteomes" id="UP000191418">
    <property type="component" value="Unassembled WGS sequence"/>
</dbReference>
<reference evidence="1 2" key="1">
    <citation type="submission" date="2017-01" db="EMBL/GenBank/DDBJ databases">
        <title>Genome Sequencing of a Marine Spirillum, Oceanospirillum multiglobuliferum ATCC 33336, from Japan.</title>
        <authorList>
            <person name="Carney J.G."/>
            <person name="Trachtenberg A.M."/>
            <person name="Rheaume B.A."/>
            <person name="Linnane J.D."/>
            <person name="Pitts N.L."/>
            <person name="Mykles D.L."/>
            <person name="Maclea K.S."/>
        </authorList>
    </citation>
    <scope>NUCLEOTIDE SEQUENCE [LARGE SCALE GENOMIC DNA]</scope>
    <source>
        <strain evidence="1 2">ATCC 33336</strain>
    </source>
</reference>
<sequence length="132" mass="15206">MKTPVAPWFGRLVSEELSRLYLLRLEYSPSNDTFPAVVEVWVDLLWNSRSWVESLDSKRLRVGFNQLLLSQRTWPKPADLIQSMPDRPPVMALPAPELTPEQKQKNLVRIAELIARLGQPSRRKKDDKSAQA</sequence>
<evidence type="ECO:0000313" key="1">
    <source>
        <dbReference type="EMBL" id="OPX57053.1"/>
    </source>
</evidence>
<protein>
    <submittedName>
        <fullName evidence="1">Uncharacterized protein</fullName>
    </submittedName>
</protein>
<dbReference type="RefSeq" id="WP_078745669.1">
    <property type="nucleotide sequence ID" value="NZ_FUXG01000013.1"/>
</dbReference>
<keyword evidence="2" id="KW-1185">Reference proteome</keyword>
<dbReference type="EMBL" id="MTSM01000001">
    <property type="protein sequence ID" value="OPX57053.1"/>
    <property type="molecule type" value="Genomic_DNA"/>
</dbReference>
<dbReference type="STRING" id="64969.SAMN02745127_02087"/>
<evidence type="ECO:0000313" key="2">
    <source>
        <dbReference type="Proteomes" id="UP000191418"/>
    </source>
</evidence>
<dbReference type="AlphaFoldDB" id="A0A1T4QZ54"/>